<dbReference type="Proteomes" id="UP000018001">
    <property type="component" value="Unassembled WGS sequence"/>
</dbReference>
<gene>
    <name evidence="10" type="ORF">PVAR5_1276</name>
</gene>
<dbReference type="InterPro" id="IPR000504">
    <property type="entry name" value="RRM_dom"/>
</dbReference>
<evidence type="ECO:0000259" key="9">
    <source>
        <dbReference type="PROSITE" id="PS50102"/>
    </source>
</evidence>
<dbReference type="PANTHER" id="PTHR23236">
    <property type="entry name" value="EUKARYOTIC TRANSLATION INITIATION FACTOR 4B/4H"/>
    <property type="match status" value="1"/>
</dbReference>
<dbReference type="GO" id="GO:0000463">
    <property type="term" value="P:maturation of LSU-rRNA from tricistronic rRNA transcript (SSU-rRNA, 5.8S rRNA, LSU-rRNA)"/>
    <property type="evidence" value="ECO:0007669"/>
    <property type="project" value="TreeGrafter"/>
</dbReference>
<evidence type="ECO:0000256" key="1">
    <source>
        <dbReference type="ARBA" id="ARBA00002475"/>
    </source>
</evidence>
<proteinExistence type="inferred from homology"/>
<dbReference type="Gene3D" id="3.30.70.330">
    <property type="match status" value="2"/>
</dbReference>
<dbReference type="GO" id="GO:0005730">
    <property type="term" value="C:nucleolus"/>
    <property type="evidence" value="ECO:0007669"/>
    <property type="project" value="UniProtKB-SubCell"/>
</dbReference>
<dbReference type="Pfam" id="PF00076">
    <property type="entry name" value="RRM_1"/>
    <property type="match status" value="1"/>
</dbReference>
<evidence type="ECO:0000256" key="7">
    <source>
        <dbReference type="PROSITE-ProRule" id="PRU00176"/>
    </source>
</evidence>
<comment type="subcellular location">
    <subcellularLocation>
        <location evidence="2">Nucleus</location>
        <location evidence="2">Nucleolus</location>
    </subcellularLocation>
</comment>
<evidence type="ECO:0000256" key="2">
    <source>
        <dbReference type="ARBA" id="ARBA00004604"/>
    </source>
</evidence>
<keyword evidence="11" id="KW-1185">Reference proteome</keyword>
<keyword evidence="6" id="KW-0539">Nucleus</keyword>
<dbReference type="SMART" id="SM00360">
    <property type="entry name" value="RRM"/>
    <property type="match status" value="2"/>
</dbReference>
<accession>V5FLG7</accession>
<name>V5FLG7_BYSSN</name>
<dbReference type="PANTHER" id="PTHR23236:SF25">
    <property type="entry name" value="RNA-BINDING PROTEIN 34"/>
    <property type="match status" value="1"/>
</dbReference>
<feature type="compositionally biased region" description="Acidic residues" evidence="8">
    <location>
        <begin position="75"/>
        <end position="108"/>
    </location>
</feature>
<dbReference type="InterPro" id="IPR012677">
    <property type="entry name" value="Nucleotide-bd_a/b_plait_sf"/>
</dbReference>
<feature type="region of interest" description="Disordered" evidence="8">
    <location>
        <begin position="1"/>
        <end position="40"/>
    </location>
</feature>
<feature type="compositionally biased region" description="Basic and acidic residues" evidence="8">
    <location>
        <begin position="129"/>
        <end position="153"/>
    </location>
</feature>
<organism evidence="10 11">
    <name type="scientific">Byssochlamys spectabilis (strain No. 5 / NBRC 109023)</name>
    <name type="common">Paecilomyces variotii</name>
    <dbReference type="NCBI Taxonomy" id="1356009"/>
    <lineage>
        <taxon>Eukaryota</taxon>
        <taxon>Fungi</taxon>
        <taxon>Dikarya</taxon>
        <taxon>Ascomycota</taxon>
        <taxon>Pezizomycotina</taxon>
        <taxon>Eurotiomycetes</taxon>
        <taxon>Eurotiomycetidae</taxon>
        <taxon>Eurotiales</taxon>
        <taxon>Thermoascaceae</taxon>
        <taxon>Paecilomyces</taxon>
    </lineage>
</organism>
<dbReference type="EMBL" id="BAUL01000035">
    <property type="protein sequence ID" value="GAD92683.1"/>
    <property type="molecule type" value="Genomic_DNA"/>
</dbReference>
<dbReference type="OrthoDB" id="442677at2759"/>
<evidence type="ECO:0000256" key="8">
    <source>
        <dbReference type="SAM" id="MobiDB-lite"/>
    </source>
</evidence>
<comment type="similarity">
    <text evidence="3">Belongs to the RRM RBM34 family.</text>
</comment>
<protein>
    <recommendedName>
        <fullName evidence="4">Nucleolar protein 12</fullName>
    </recommendedName>
</protein>
<dbReference type="FunCoup" id="V5FLG7">
    <property type="interactions" value="704"/>
</dbReference>
<dbReference type="AlphaFoldDB" id="V5FLG7"/>
<dbReference type="InterPro" id="IPR035979">
    <property type="entry name" value="RBD_domain_sf"/>
</dbReference>
<comment type="function">
    <text evidence="1">Involved in pre-25S rRNA processing.</text>
</comment>
<reference evidence="11" key="1">
    <citation type="journal article" date="2014" name="Genome Announc.">
        <title>Draft genome sequence of the formaldehyde-resistant fungus Byssochlamys spectabilis No. 5 (anamorph Paecilomyces variotii No. 5) (NBRC109023).</title>
        <authorList>
            <person name="Oka T."/>
            <person name="Ekino K."/>
            <person name="Fukuda K."/>
            <person name="Nomura Y."/>
        </authorList>
    </citation>
    <scope>NUCLEOTIDE SEQUENCE [LARGE SCALE GENOMIC DNA]</scope>
    <source>
        <strain evidence="11">No. 5 / NBRC 109023</strain>
    </source>
</reference>
<evidence type="ECO:0000256" key="3">
    <source>
        <dbReference type="ARBA" id="ARBA00007077"/>
    </source>
</evidence>
<evidence type="ECO:0000313" key="10">
    <source>
        <dbReference type="EMBL" id="GAD92683.1"/>
    </source>
</evidence>
<dbReference type="GO" id="GO:0019843">
    <property type="term" value="F:rRNA binding"/>
    <property type="evidence" value="ECO:0007669"/>
    <property type="project" value="TreeGrafter"/>
</dbReference>
<comment type="caution">
    <text evidence="10">The sequence shown here is derived from an EMBL/GenBank/DDBJ whole genome shotgun (WGS) entry which is preliminary data.</text>
</comment>
<evidence type="ECO:0000256" key="6">
    <source>
        <dbReference type="ARBA" id="ARBA00023242"/>
    </source>
</evidence>
<dbReference type="eggNOG" id="KOG0118">
    <property type="taxonomic scope" value="Eukaryota"/>
</dbReference>
<dbReference type="SUPFAM" id="SSF54928">
    <property type="entry name" value="RNA-binding domain, RBD"/>
    <property type="match status" value="2"/>
</dbReference>
<evidence type="ECO:0000256" key="5">
    <source>
        <dbReference type="ARBA" id="ARBA00022884"/>
    </source>
</evidence>
<dbReference type="InParanoid" id="V5FLG7"/>
<keyword evidence="5 7" id="KW-0694">RNA-binding</keyword>
<evidence type="ECO:0000256" key="4">
    <source>
        <dbReference type="ARBA" id="ARBA00015520"/>
    </source>
</evidence>
<feature type="domain" description="RRM" evidence="9">
    <location>
        <begin position="328"/>
        <end position="441"/>
    </location>
</feature>
<evidence type="ECO:0000313" key="11">
    <source>
        <dbReference type="Proteomes" id="UP000018001"/>
    </source>
</evidence>
<dbReference type="PROSITE" id="PS50102">
    <property type="entry name" value="RRM"/>
    <property type="match status" value="1"/>
</dbReference>
<feature type="compositionally biased region" description="Acidic residues" evidence="8">
    <location>
        <begin position="166"/>
        <end position="185"/>
    </location>
</feature>
<dbReference type="HOGENOM" id="CLU_006468_2_0_1"/>
<feature type="compositionally biased region" description="Basic residues" evidence="8">
    <location>
        <begin position="516"/>
        <end position="536"/>
    </location>
</feature>
<sequence length="555" mass="59885">MGSKSKVRSQEAGKGAQKDAAANADKPSFLTGGASIDPNLASLFESSAGPVKIPSVKSTRDVAVMSGAKNANGAEEQDDEELSSLDEESAQSGDEDEEMEDIEDESADNDNSATHDIDTSTTSRKRKRKAEDNLEESYMRRIAQEEAKEEAKRRSEKAKRVKVDKDGEDDSSDVGEGESSEEEDGSAPPKHETVTGDAEAAVIDKSNRTVFLGNVSTKAIKSKSAKKTLLTHLASFLSTLPEADVPHKVESLRFRSTPFTSGGGVPKRAAYAKKEIMDETTPSTNAYVVYTTAQAARKAPAALNGTVVLDRHLRVDSVAHPAPVDNKRCVFVGNLDFIDQEPEDDEEEEEKKKKKKPAVPADVEEGLWRTFNAETKGVTQGSKRGNVESVRVVRDRATRVGKGFAYVQFYDPNCVEAALLLDGKKFPPLLPRKLRVTRARKVQKRREGTGANARELGVGAARSSLQGRATKLLGRAGAAKLKEAGSHPKSKTAEPFIFEGYRASEGSRGAEGAPRLKVKTKSRGASKGKPKTRSSRRAAAYKAAGGRKGAQERKP</sequence>
<feature type="region of interest" description="Disordered" evidence="8">
    <location>
        <begin position="504"/>
        <end position="555"/>
    </location>
</feature>
<feature type="region of interest" description="Disordered" evidence="8">
    <location>
        <begin position="64"/>
        <end position="201"/>
    </location>
</feature>